<dbReference type="OrthoDB" id="1044at10239"/>
<dbReference type="PROSITE" id="PS50817">
    <property type="entry name" value="INTEIN_N_TER"/>
    <property type="match status" value="1"/>
</dbReference>
<organism evidence="2 3">
    <name type="scientific">Corynebacterium phage C3PO</name>
    <dbReference type="NCBI Taxonomy" id="2047868"/>
    <lineage>
        <taxon>Viruses</taxon>
        <taxon>Duplodnaviria</taxon>
        <taxon>Heunggongvirae</taxon>
        <taxon>Uroviricota</taxon>
        <taxon>Caudoviricetes</taxon>
        <taxon>Zierdtviridae</taxon>
        <taxon>Toshachvirinae</taxon>
        <taxon>Ceetrepovirus</taxon>
        <taxon>Ceetrepovirus C3PO</taxon>
        <taxon>Corynebacterium virus C3PO</taxon>
    </lineage>
</organism>
<reference evidence="2 3" key="1">
    <citation type="submission" date="2017-10" db="EMBL/GenBank/DDBJ databases">
        <authorList>
            <person name="Almansoob K.M."/>
            <person name="Barra A."/>
            <person name="Canlas S.M."/>
            <person name="Chawla N."/>
            <person name="Johnson B.N."/>
            <person name="Kuhl M.D."/>
            <person name="Lin J.Y."/>
            <person name="Patel D.V."/>
            <person name="Reddy A.G."/>
            <person name="Sobol L."/>
            <person name="Solorzano-Papili D."/>
            <person name="Monti D.L."/>
            <person name="Stoner T.H."/>
            <person name="Garlena R.A."/>
            <person name="Russell D.A."/>
            <person name="Pope W.H."/>
            <person name="Jacobs-Sera D."/>
            <person name="Hatfull G.F."/>
        </authorList>
    </citation>
    <scope>NUCLEOTIDE SEQUENCE [LARGE SCALE GENOMIC DNA]</scope>
</reference>
<dbReference type="SMART" id="SM00306">
    <property type="entry name" value="HintN"/>
    <property type="match status" value="1"/>
</dbReference>
<dbReference type="InterPro" id="IPR036844">
    <property type="entry name" value="Hint_dom_sf"/>
</dbReference>
<dbReference type="GO" id="GO:0016539">
    <property type="term" value="P:intein-mediated protein splicing"/>
    <property type="evidence" value="ECO:0007669"/>
    <property type="project" value="InterPro"/>
</dbReference>
<evidence type="ECO:0000259" key="1">
    <source>
        <dbReference type="SMART" id="SM00306"/>
    </source>
</evidence>
<dbReference type="InterPro" id="IPR006141">
    <property type="entry name" value="Intein_N"/>
</dbReference>
<dbReference type="CDD" id="cd00081">
    <property type="entry name" value="Hint"/>
    <property type="match status" value="1"/>
</dbReference>
<sequence length="688" mass="77142">MEIIVPKPEADKNGDPWPTLGPQICDFIEERFHYGPGPLRGEPYVVRPDFRYLIYRAYEHYPEGHVLNYDGEKVDMSGRRHFNMVNLSLPKGSAKCLDHDTELVLESGEIVRAGDLKAGQSVMSYDQGETVYRKVVAVEEQPVSRRFKVSTYRGREIIVSEGHPFLVSGTQWVEAQNLKRGDRLTSVDEGSQISLDKVASVEEIDQGTTIGVEIEGTHVHVTNGLVTHNTELMALISNVELHPDAPVRFNGYDHKAPGGLAPGRSVVSPFIPLLAPTKDQLDDLAYGAAMVIASDMDPDKAIFDVTQDRIMVVGESESKIVPVAASAGRLDGLKPTFQGIDEPHRLFEDRHRAAYKTMVNNLPKRMADDPWQLTCTTAGDPSEPSIARDHYYLGIKMAEGKVEEPTVFFYHRGTSDENAKFDTMGERLRALKEASGPEASKFRDLRAVAAMWDDEGNDKSYLERVWCNRWVQASETAFDSEAFRELGDPSLRIPLGSTVTLGFDGAVTQDSTALVMTDVKTGIQSLVGLWERPNDAEKWQVPVAEVHALVEACFEDYDVYHMYFDPPYWQEAGNVWAAKWEGRVIEWPTRNTNNIYYALRSYQEAIHNGDIGHDGNPDLVRHIGNAGRNELNITDDEGRKKFRLAKISRDRKYDAAMAAVLSWQARLDAIKKGAKVEEEYVSVPVRLR</sequence>
<dbReference type="Gene3D" id="2.170.16.10">
    <property type="entry name" value="Hedgehog/Intein (Hint) domain"/>
    <property type="match status" value="1"/>
</dbReference>
<dbReference type="NCBIfam" id="TIGR01445">
    <property type="entry name" value="intein_Nterm"/>
    <property type="match status" value="1"/>
</dbReference>
<proteinExistence type="predicted"/>
<gene>
    <name evidence="2" type="ORF">SEA_C3PO_12</name>
</gene>
<accession>A0A2H4P8G7</accession>
<protein>
    <submittedName>
        <fullName evidence="2">Terminase large subunit</fullName>
    </submittedName>
</protein>
<dbReference type="Proteomes" id="UP000241822">
    <property type="component" value="Segment"/>
</dbReference>
<evidence type="ECO:0000313" key="3">
    <source>
        <dbReference type="Proteomes" id="UP000241822"/>
    </source>
</evidence>
<dbReference type="InterPro" id="IPR003587">
    <property type="entry name" value="Hint_dom_N"/>
</dbReference>
<dbReference type="SUPFAM" id="SSF51294">
    <property type="entry name" value="Hedgehog/intein (Hint) domain"/>
    <property type="match status" value="1"/>
</dbReference>
<dbReference type="EMBL" id="MG198776">
    <property type="protein sequence ID" value="ATW58515.1"/>
    <property type="molecule type" value="Genomic_DNA"/>
</dbReference>
<keyword evidence="3" id="KW-1185">Reference proteome</keyword>
<feature type="domain" description="Hint" evidence="1">
    <location>
        <begin position="94"/>
        <end position="188"/>
    </location>
</feature>
<evidence type="ECO:0000313" key="2">
    <source>
        <dbReference type="EMBL" id="ATW58515.1"/>
    </source>
</evidence>
<name>A0A2H4P8G7_9CAUD</name>